<gene>
    <name evidence="3" type="ORF">TAPDE_000272</name>
</gene>
<feature type="transmembrane region" description="Helical" evidence="2">
    <location>
        <begin position="6"/>
        <end position="26"/>
    </location>
</feature>
<comment type="caution">
    <text evidence="3">The sequence shown here is derived from an EMBL/GenBank/DDBJ whole genome shotgun (WGS) entry which is preliminary data.</text>
</comment>
<reference evidence="3 4" key="1">
    <citation type="journal article" date="2013" name="MBio">
        <title>Genome sequencing of the plant pathogen Taphrina deformans, the causal agent of peach leaf curl.</title>
        <authorList>
            <person name="Cisse O.H."/>
            <person name="Almeida J.M.G.C.F."/>
            <person name="Fonseca A."/>
            <person name="Kumar A.A."/>
            <person name="Salojaervi J."/>
            <person name="Overmyer K."/>
            <person name="Hauser P.M."/>
            <person name="Pagni M."/>
        </authorList>
    </citation>
    <scope>NUCLEOTIDE SEQUENCE [LARGE SCALE GENOMIC DNA]</scope>
    <source>
        <strain evidence="4">PYCC 5710 / ATCC 11124 / CBS 356.35 / IMI 108563 / JCM 9778 / NBRC 8474</strain>
    </source>
</reference>
<keyword evidence="2" id="KW-0812">Transmembrane</keyword>
<evidence type="ECO:0000256" key="1">
    <source>
        <dbReference type="SAM" id="MobiDB-lite"/>
    </source>
</evidence>
<organism evidence="3 4">
    <name type="scientific">Taphrina deformans (strain PYCC 5710 / ATCC 11124 / CBS 356.35 / IMI 108563 / JCM 9778 / NBRC 8474)</name>
    <name type="common">Peach leaf curl fungus</name>
    <name type="synonym">Lalaria deformans</name>
    <dbReference type="NCBI Taxonomy" id="1097556"/>
    <lineage>
        <taxon>Eukaryota</taxon>
        <taxon>Fungi</taxon>
        <taxon>Dikarya</taxon>
        <taxon>Ascomycota</taxon>
        <taxon>Taphrinomycotina</taxon>
        <taxon>Taphrinomycetes</taxon>
        <taxon>Taphrinales</taxon>
        <taxon>Taphrinaceae</taxon>
        <taxon>Taphrina</taxon>
    </lineage>
</organism>
<dbReference type="Proteomes" id="UP000013776">
    <property type="component" value="Unassembled WGS sequence"/>
</dbReference>
<name>R4XBK9_TAPDE</name>
<evidence type="ECO:0000256" key="2">
    <source>
        <dbReference type="SAM" id="Phobius"/>
    </source>
</evidence>
<keyword evidence="2" id="KW-1133">Transmembrane helix</keyword>
<accession>R4XBK9</accession>
<keyword evidence="4" id="KW-1185">Reference proteome</keyword>
<proteinExistence type="predicted"/>
<dbReference type="VEuPathDB" id="FungiDB:TAPDE_000272"/>
<feature type="region of interest" description="Disordered" evidence="1">
    <location>
        <begin position="90"/>
        <end position="134"/>
    </location>
</feature>
<dbReference type="OrthoDB" id="10560159at2759"/>
<keyword evidence="2" id="KW-0472">Membrane</keyword>
<dbReference type="EMBL" id="CAHR02000005">
    <property type="protein sequence ID" value="CCG80723.1"/>
    <property type="molecule type" value="Genomic_DNA"/>
</dbReference>
<evidence type="ECO:0000313" key="3">
    <source>
        <dbReference type="EMBL" id="CCG80723.1"/>
    </source>
</evidence>
<feature type="compositionally biased region" description="Basic and acidic residues" evidence="1">
    <location>
        <begin position="90"/>
        <end position="99"/>
    </location>
</feature>
<dbReference type="AlphaFoldDB" id="R4XBK9"/>
<protein>
    <submittedName>
        <fullName evidence="3">Uncharacterized protein</fullName>
    </submittedName>
</protein>
<evidence type="ECO:0000313" key="4">
    <source>
        <dbReference type="Proteomes" id="UP000013776"/>
    </source>
</evidence>
<sequence>MSVIVIAIVALVVVAVLGFAGFLAFMHIQQRRRGGSGASSLFPSSFKGMFGGSAERETGTRFAALDVDEAWDTHVDEEMGYDSVRMHDNSRKSLTHEELDDRYDEVMDGGEPSNPFGSGSTSTKKHTSAFREGM</sequence>